<proteinExistence type="predicted"/>
<keyword evidence="2" id="KW-1185">Reference proteome</keyword>
<name>A0A2N5UA65_9BASI</name>
<gene>
    <name evidence="1" type="ORF">PCANC_16060</name>
</gene>
<evidence type="ECO:0000313" key="1">
    <source>
        <dbReference type="EMBL" id="PLW34622.1"/>
    </source>
</evidence>
<comment type="caution">
    <text evidence="1">The sequence shown here is derived from an EMBL/GenBank/DDBJ whole genome shotgun (WGS) entry which is preliminary data.</text>
</comment>
<dbReference type="EMBL" id="PGCJ01000273">
    <property type="protein sequence ID" value="PLW34622.1"/>
    <property type="molecule type" value="Genomic_DNA"/>
</dbReference>
<organism evidence="1 2">
    <name type="scientific">Puccinia coronata f. sp. avenae</name>
    <dbReference type="NCBI Taxonomy" id="200324"/>
    <lineage>
        <taxon>Eukaryota</taxon>
        <taxon>Fungi</taxon>
        <taxon>Dikarya</taxon>
        <taxon>Basidiomycota</taxon>
        <taxon>Pucciniomycotina</taxon>
        <taxon>Pucciniomycetes</taxon>
        <taxon>Pucciniales</taxon>
        <taxon>Pucciniaceae</taxon>
        <taxon>Puccinia</taxon>
    </lineage>
</organism>
<dbReference type="AlphaFoldDB" id="A0A2N5UA65"/>
<accession>A0A2N5UA65</accession>
<sequence length="66" mass="7770">MPYLDPHRFHFLLIDQVSGLRPILLYADFVKIRPDNTIKVELDMTTSDMTELKQAVFEPWLQVEGH</sequence>
<protein>
    <submittedName>
        <fullName evidence="1">Uncharacterized protein</fullName>
    </submittedName>
</protein>
<evidence type="ECO:0000313" key="2">
    <source>
        <dbReference type="Proteomes" id="UP000235388"/>
    </source>
</evidence>
<dbReference type="Proteomes" id="UP000235388">
    <property type="component" value="Unassembled WGS sequence"/>
</dbReference>
<reference evidence="1 2" key="1">
    <citation type="submission" date="2017-11" db="EMBL/GenBank/DDBJ databases">
        <title>De novo assembly and phasing of dikaryotic genomes from two isolates of Puccinia coronata f. sp. avenae, the causal agent of oat crown rust.</title>
        <authorList>
            <person name="Miller M.E."/>
            <person name="Zhang Y."/>
            <person name="Omidvar V."/>
            <person name="Sperschneider J."/>
            <person name="Schwessinger B."/>
            <person name="Raley C."/>
            <person name="Palmer J.M."/>
            <person name="Garnica D."/>
            <person name="Upadhyaya N."/>
            <person name="Rathjen J."/>
            <person name="Taylor J.M."/>
            <person name="Park R.F."/>
            <person name="Dodds P.N."/>
            <person name="Hirsch C.D."/>
            <person name="Kianian S.F."/>
            <person name="Figueroa M."/>
        </authorList>
    </citation>
    <scope>NUCLEOTIDE SEQUENCE [LARGE SCALE GENOMIC DNA]</scope>
    <source>
        <strain evidence="1">12NC29</strain>
    </source>
</reference>